<dbReference type="SMART" id="SM00918">
    <property type="entry name" value="Lig_chan-Glu_bd"/>
    <property type="match status" value="1"/>
</dbReference>
<feature type="domain" description="Ionotropic glutamate receptor C-terminal" evidence="17">
    <location>
        <begin position="1"/>
        <end position="328"/>
    </location>
</feature>
<organism evidence="20 22">
    <name type="scientific">Dracunculus medinensis</name>
    <name type="common">Guinea worm</name>
    <dbReference type="NCBI Taxonomy" id="318479"/>
    <lineage>
        <taxon>Eukaryota</taxon>
        <taxon>Metazoa</taxon>
        <taxon>Ecdysozoa</taxon>
        <taxon>Nematoda</taxon>
        <taxon>Chromadorea</taxon>
        <taxon>Rhabditida</taxon>
        <taxon>Spirurina</taxon>
        <taxon>Dracunculoidea</taxon>
        <taxon>Dracunculidae</taxon>
        <taxon>Dracunculus</taxon>
    </lineage>
</organism>
<evidence type="ECO:0000256" key="13">
    <source>
        <dbReference type="ARBA" id="ARBA00023286"/>
    </source>
</evidence>
<comment type="similarity">
    <text evidence="1">Belongs to the glutamate-gated ion channel (TC 1.A.10.1) family.</text>
</comment>
<feature type="domain" description="Ionotropic glutamate receptor L-glutamate and glycine-binding" evidence="18">
    <location>
        <begin position="1"/>
        <end position="62"/>
    </location>
</feature>
<evidence type="ECO:0000256" key="14">
    <source>
        <dbReference type="ARBA" id="ARBA00023303"/>
    </source>
</evidence>
<evidence type="ECO:0000256" key="8">
    <source>
        <dbReference type="ARBA" id="ARBA00023065"/>
    </source>
</evidence>
<comment type="subcellular location">
    <subcellularLocation>
        <location evidence="15">Postsynaptic cell membrane</location>
        <topology evidence="15">Multi-pass membrane protein</topology>
    </subcellularLocation>
</comment>
<dbReference type="InterPro" id="IPR001320">
    <property type="entry name" value="Iontro_rcpt_C"/>
</dbReference>
<keyword evidence="12" id="KW-0628">Postsynaptic cell membrane</keyword>
<reference evidence="22" key="1">
    <citation type="submission" date="2017-02" db="UniProtKB">
        <authorList>
            <consortium name="WormBaseParasite"/>
        </authorList>
    </citation>
    <scope>IDENTIFICATION</scope>
</reference>
<evidence type="ECO:0000256" key="3">
    <source>
        <dbReference type="ARBA" id="ARBA00022475"/>
    </source>
</evidence>
<dbReference type="EMBL" id="UYYG01001174">
    <property type="protein sequence ID" value="VDN58936.1"/>
    <property type="molecule type" value="Genomic_DNA"/>
</dbReference>
<sequence>MIKNSYQEDEELQLEGFCIDLLAQLSHDLGFTYTINLVKDKKYGIDEYGNGSWTGMIGEILRGEADIAVAPLTVNFKRSEVVDFTKPFLSIGISILYKIPQTNKPELFSSFNPLTVETWICFLLAFRGSLFIKFFKISRRIIKSLNRYVLSTMLKGGCDFGPRAVSTRLLGGTWWVFTLIIIAAYTANLAAVLTVSKQFISIKNLDDLANQSKIAYGALEGGSTIQVVSDKANLTHMKIWKYMKSHNNIFMKSNAKGVEKVLNEDYAFLMESTSLEYEVQQNCNLTQIGGVLGSKGYSIALQKRTDCTRINSPVTQKRVALNLNNIRGLFIVLFAGLALAYLIVLIECFLRWYKRYGNNKTVFFLFLSISKLNSLTIISIFFFKIFVNFRTIILICEYIY</sequence>
<evidence type="ECO:0000256" key="4">
    <source>
        <dbReference type="ARBA" id="ARBA00022692"/>
    </source>
</evidence>
<evidence type="ECO:0000256" key="7">
    <source>
        <dbReference type="ARBA" id="ARBA00023018"/>
    </source>
</evidence>
<evidence type="ECO:0000256" key="11">
    <source>
        <dbReference type="ARBA" id="ARBA00023180"/>
    </source>
</evidence>
<keyword evidence="14" id="KW-0407">Ion channel</keyword>
<keyword evidence="6 16" id="KW-1133">Transmembrane helix</keyword>
<evidence type="ECO:0000256" key="10">
    <source>
        <dbReference type="ARBA" id="ARBA00023170"/>
    </source>
</evidence>
<evidence type="ECO:0000256" key="16">
    <source>
        <dbReference type="SAM" id="Phobius"/>
    </source>
</evidence>
<evidence type="ECO:0000259" key="17">
    <source>
        <dbReference type="SMART" id="SM00079"/>
    </source>
</evidence>
<protein>
    <submittedName>
        <fullName evidence="22">Lig_chan-Glu_bd domain-containing protein</fullName>
    </submittedName>
</protein>
<dbReference type="InterPro" id="IPR019594">
    <property type="entry name" value="Glu/Gly-bd"/>
</dbReference>
<evidence type="ECO:0000313" key="21">
    <source>
        <dbReference type="Proteomes" id="UP000274756"/>
    </source>
</evidence>
<keyword evidence="7" id="KW-0770">Synapse</keyword>
<keyword evidence="10" id="KW-0675">Receptor</keyword>
<evidence type="ECO:0000313" key="20">
    <source>
        <dbReference type="Proteomes" id="UP000038040"/>
    </source>
</evidence>
<dbReference type="Proteomes" id="UP000274756">
    <property type="component" value="Unassembled WGS sequence"/>
</dbReference>
<proteinExistence type="inferred from homology"/>
<keyword evidence="3" id="KW-1003">Cell membrane</keyword>
<keyword evidence="5" id="KW-0732">Signal</keyword>
<dbReference type="Pfam" id="PF10613">
    <property type="entry name" value="Lig_chan-Glu_bd"/>
    <property type="match status" value="1"/>
</dbReference>
<dbReference type="Proteomes" id="UP000038040">
    <property type="component" value="Unplaced"/>
</dbReference>
<evidence type="ECO:0000256" key="15">
    <source>
        <dbReference type="ARBA" id="ARBA00034104"/>
    </source>
</evidence>
<reference evidence="19 21" key="2">
    <citation type="submission" date="2018-11" db="EMBL/GenBank/DDBJ databases">
        <authorList>
            <consortium name="Pathogen Informatics"/>
        </authorList>
    </citation>
    <scope>NUCLEOTIDE SEQUENCE [LARGE SCALE GENOMIC DNA]</scope>
</reference>
<evidence type="ECO:0000313" key="19">
    <source>
        <dbReference type="EMBL" id="VDN58936.1"/>
    </source>
</evidence>
<evidence type="ECO:0000259" key="18">
    <source>
        <dbReference type="SMART" id="SM00918"/>
    </source>
</evidence>
<dbReference type="FunFam" id="3.40.190.10:FF:000060">
    <property type="entry name" value="Glutamate receptor ionotropic, kainate 1"/>
    <property type="match status" value="1"/>
</dbReference>
<evidence type="ECO:0000256" key="5">
    <source>
        <dbReference type="ARBA" id="ARBA00022729"/>
    </source>
</evidence>
<gene>
    <name evidence="19" type="ORF">DME_LOCUS8909</name>
</gene>
<feature type="transmembrane region" description="Helical" evidence="16">
    <location>
        <begin position="328"/>
        <end position="350"/>
    </location>
</feature>
<dbReference type="PANTHER" id="PTHR18966">
    <property type="entry name" value="IONOTROPIC GLUTAMATE RECEPTOR"/>
    <property type="match status" value="1"/>
</dbReference>
<name>A0A0N4UCU6_DRAME</name>
<dbReference type="GO" id="GO:0045211">
    <property type="term" value="C:postsynaptic membrane"/>
    <property type="evidence" value="ECO:0007669"/>
    <property type="project" value="UniProtKB-SubCell"/>
</dbReference>
<evidence type="ECO:0000256" key="1">
    <source>
        <dbReference type="ARBA" id="ARBA00008685"/>
    </source>
</evidence>
<dbReference type="OrthoDB" id="5984008at2759"/>
<accession>A0A0N4UCU6</accession>
<evidence type="ECO:0000256" key="6">
    <source>
        <dbReference type="ARBA" id="ARBA00022989"/>
    </source>
</evidence>
<keyword evidence="21" id="KW-1185">Reference proteome</keyword>
<dbReference type="AlphaFoldDB" id="A0A0N4UCU6"/>
<evidence type="ECO:0000313" key="22">
    <source>
        <dbReference type="WBParaSite" id="DME_0000511001-mRNA-1"/>
    </source>
</evidence>
<keyword evidence="13" id="KW-1071">Ligand-gated ion channel</keyword>
<dbReference type="Gene3D" id="3.40.190.10">
    <property type="entry name" value="Periplasmic binding protein-like II"/>
    <property type="match status" value="2"/>
</dbReference>
<dbReference type="STRING" id="318479.A0A0N4UCU6"/>
<keyword evidence="2" id="KW-0813">Transport</keyword>
<feature type="transmembrane region" description="Helical" evidence="16">
    <location>
        <begin position="173"/>
        <end position="195"/>
    </location>
</feature>
<evidence type="ECO:0000256" key="2">
    <source>
        <dbReference type="ARBA" id="ARBA00022448"/>
    </source>
</evidence>
<dbReference type="FunFam" id="3.40.190.10:FF:000024">
    <property type="entry name" value="Glutamate receptor, ionotropic, delta 1"/>
    <property type="match status" value="1"/>
</dbReference>
<feature type="transmembrane region" description="Helical" evidence="16">
    <location>
        <begin position="362"/>
        <end position="387"/>
    </location>
</feature>
<keyword evidence="8" id="KW-0406">Ion transport</keyword>
<dbReference type="Pfam" id="PF00060">
    <property type="entry name" value="Lig_chan"/>
    <property type="match status" value="1"/>
</dbReference>
<keyword evidence="11" id="KW-0325">Glycoprotein</keyword>
<dbReference type="SMART" id="SM00079">
    <property type="entry name" value="PBPe"/>
    <property type="match status" value="1"/>
</dbReference>
<dbReference type="WBParaSite" id="DME_0000511001-mRNA-1">
    <property type="protein sequence ID" value="DME_0000511001-mRNA-1"/>
    <property type="gene ID" value="DME_0000511001"/>
</dbReference>
<keyword evidence="4 16" id="KW-0812">Transmembrane</keyword>
<evidence type="ECO:0000256" key="9">
    <source>
        <dbReference type="ARBA" id="ARBA00023136"/>
    </source>
</evidence>
<dbReference type="InterPro" id="IPR015683">
    <property type="entry name" value="Ionotropic_Glu_rcpt"/>
</dbReference>
<dbReference type="GO" id="GO:0015276">
    <property type="term" value="F:ligand-gated monoatomic ion channel activity"/>
    <property type="evidence" value="ECO:0007669"/>
    <property type="project" value="InterPro"/>
</dbReference>
<keyword evidence="9 16" id="KW-0472">Membrane</keyword>
<dbReference type="SUPFAM" id="SSF53850">
    <property type="entry name" value="Periplasmic binding protein-like II"/>
    <property type="match status" value="1"/>
</dbReference>
<evidence type="ECO:0000256" key="12">
    <source>
        <dbReference type="ARBA" id="ARBA00023257"/>
    </source>
</evidence>